<dbReference type="SUPFAM" id="SSF46934">
    <property type="entry name" value="UBA-like"/>
    <property type="match status" value="2"/>
</dbReference>
<dbReference type="Proteomes" id="UP000572268">
    <property type="component" value="Unassembled WGS sequence"/>
</dbReference>
<dbReference type="Gene3D" id="1.10.8.10">
    <property type="entry name" value="DNA helicase RuvA subunit, C-terminal domain"/>
    <property type="match status" value="2"/>
</dbReference>
<dbReference type="Pfam" id="PF09409">
    <property type="entry name" value="PUB"/>
    <property type="match status" value="1"/>
</dbReference>
<name>A0A7J6LC02_PEROL</name>
<evidence type="ECO:0000313" key="4">
    <source>
        <dbReference type="EMBL" id="KAF4656778.1"/>
    </source>
</evidence>
<evidence type="ECO:0000313" key="5">
    <source>
        <dbReference type="Proteomes" id="UP000572268"/>
    </source>
</evidence>
<evidence type="ECO:0000259" key="3">
    <source>
        <dbReference type="Pfam" id="PF22562"/>
    </source>
</evidence>
<dbReference type="InterPro" id="IPR015940">
    <property type="entry name" value="UBA"/>
</dbReference>
<feature type="domain" description="UBA" evidence="3">
    <location>
        <begin position="191"/>
        <end position="238"/>
    </location>
</feature>
<evidence type="ECO:0000256" key="1">
    <source>
        <dbReference type="SAM" id="MobiDB-lite"/>
    </source>
</evidence>
<dbReference type="Gene3D" id="1.20.58.2190">
    <property type="match status" value="1"/>
</dbReference>
<dbReference type="CDD" id="cd10462">
    <property type="entry name" value="PUB_UBA"/>
    <property type="match status" value="1"/>
</dbReference>
<evidence type="ECO:0000259" key="2">
    <source>
        <dbReference type="Pfam" id="PF09409"/>
    </source>
</evidence>
<sequence length="478" mass="55328">MSSSGGANNMILRCNKTGQLFFTPEDAEDHAKAIGSQDFEEVSPDAKVMVSNVSGKYCFTDEEVKRFCMRTGEKAENFSEITVAELRDRILQKQNQHQNDPRVVDFADSRKVEVLFEGRGYPVVVAEKALWFGNNNLKKAEEWIAEHENDPDFKEPLRLPEGATTPMDVDEHGQLVPDSGENPQNVKDMVNKDMLKELTEGMGFPLVRAERALYYSDNAGVENAVQWLGEHENDEDIDKPLPAPKPQMSKEEAQAKALELQKKLREDRMEREKKEAREKEKARIENTKLMQETQAHLAEEKRKREMEEMQREREDHVRHRQELREKMVEDYRRRFGRDPPADYFEKSTDVSQMKPKEAIAYHLRNLKKEYKESNLQGLMWFMDDVDPCRMRLATCLKTLRIYLQNAHDHPTEKKYHKINKSNKAFMERVAPFGEAIEVLENCGFSDTGSALEITNSVADTWLCAQAVKLIDVTMQQLH</sequence>
<accession>A0A7J6LC02</accession>
<proteinExistence type="predicted"/>
<dbReference type="InterPro" id="IPR009060">
    <property type="entry name" value="UBA-like_sf"/>
</dbReference>
<dbReference type="AlphaFoldDB" id="A0A7J6LC02"/>
<evidence type="ECO:0008006" key="6">
    <source>
        <dbReference type="Google" id="ProtNLM"/>
    </source>
</evidence>
<dbReference type="InterPro" id="IPR018997">
    <property type="entry name" value="PUB_domain"/>
</dbReference>
<dbReference type="PANTHER" id="PTHR46713:SF1">
    <property type="entry name" value="F13M7.16 PROTEIN"/>
    <property type="match status" value="1"/>
</dbReference>
<gene>
    <name evidence="4" type="ORF">FOL46_007671</name>
</gene>
<protein>
    <recommendedName>
        <fullName evidence="6">UBA domain-containing protein</fullName>
    </recommendedName>
</protein>
<feature type="region of interest" description="Disordered" evidence="1">
    <location>
        <begin position="234"/>
        <end position="254"/>
    </location>
</feature>
<dbReference type="Pfam" id="PF22562">
    <property type="entry name" value="UBA_7"/>
    <property type="match status" value="2"/>
</dbReference>
<reference evidence="4 5" key="1">
    <citation type="submission" date="2020-04" db="EMBL/GenBank/DDBJ databases">
        <title>Perkinsus olseni comparative genomics.</title>
        <authorList>
            <person name="Bogema D.R."/>
        </authorList>
    </citation>
    <scope>NUCLEOTIDE SEQUENCE [LARGE SCALE GENOMIC DNA]</scope>
    <source>
        <strain evidence="4">ATCC PRA-31</strain>
    </source>
</reference>
<organism evidence="4 5">
    <name type="scientific">Perkinsus olseni</name>
    <name type="common">Perkinsus atlanticus</name>
    <dbReference type="NCBI Taxonomy" id="32597"/>
    <lineage>
        <taxon>Eukaryota</taxon>
        <taxon>Sar</taxon>
        <taxon>Alveolata</taxon>
        <taxon>Perkinsozoa</taxon>
        <taxon>Perkinsea</taxon>
        <taxon>Perkinsida</taxon>
        <taxon>Perkinsidae</taxon>
        <taxon>Perkinsus</taxon>
    </lineage>
</organism>
<dbReference type="InterPro" id="IPR036339">
    <property type="entry name" value="PUB-like_dom_sf"/>
</dbReference>
<dbReference type="EMBL" id="JABANN010000559">
    <property type="protein sequence ID" value="KAF4656778.1"/>
    <property type="molecule type" value="Genomic_DNA"/>
</dbReference>
<feature type="domain" description="UBA" evidence="3">
    <location>
        <begin position="120"/>
        <end position="155"/>
    </location>
</feature>
<comment type="caution">
    <text evidence="4">The sequence shown here is derived from an EMBL/GenBank/DDBJ whole genome shotgun (WGS) entry which is preliminary data.</text>
</comment>
<dbReference type="SUPFAM" id="SSF143503">
    <property type="entry name" value="PUG domain-like"/>
    <property type="match status" value="1"/>
</dbReference>
<dbReference type="PANTHER" id="PTHR46713">
    <property type="entry name" value="F13M7.16 PROTEIN"/>
    <property type="match status" value="1"/>
</dbReference>
<feature type="domain" description="PUB" evidence="2">
    <location>
        <begin position="392"/>
        <end position="448"/>
    </location>
</feature>
<dbReference type="SMART" id="SM00580">
    <property type="entry name" value="PUG"/>
    <property type="match status" value="1"/>
</dbReference>